<reference evidence="1 2" key="1">
    <citation type="journal article" date="2018" name="Mol. Plant">
        <title>The genome of Artemisia annua provides insight into the evolution of Asteraceae family and artemisinin biosynthesis.</title>
        <authorList>
            <person name="Shen Q."/>
            <person name="Zhang L."/>
            <person name="Liao Z."/>
            <person name="Wang S."/>
            <person name="Yan T."/>
            <person name="Shi P."/>
            <person name="Liu M."/>
            <person name="Fu X."/>
            <person name="Pan Q."/>
            <person name="Wang Y."/>
            <person name="Lv Z."/>
            <person name="Lu X."/>
            <person name="Zhang F."/>
            <person name="Jiang W."/>
            <person name="Ma Y."/>
            <person name="Chen M."/>
            <person name="Hao X."/>
            <person name="Li L."/>
            <person name="Tang Y."/>
            <person name="Lv G."/>
            <person name="Zhou Y."/>
            <person name="Sun X."/>
            <person name="Brodelius P.E."/>
            <person name="Rose J.K.C."/>
            <person name="Tang K."/>
        </authorList>
    </citation>
    <scope>NUCLEOTIDE SEQUENCE [LARGE SCALE GENOMIC DNA]</scope>
    <source>
        <strain evidence="2">cv. Huhao1</strain>
        <tissue evidence="1">Leaf</tissue>
    </source>
</reference>
<proteinExistence type="predicted"/>
<sequence>MVKPNMHSVGPHIVVFHKLAVGPLVRPVLLVVTRTVGEDEVLWRGVEEILPDSFNVLSSRRSMFRAVSNVGRGSRCQMRRTMPLKRSSSPLIAYITRFLSLTFSPRFCKRSAIARILVQYALIMRLPSLMDRSSLSRVIARASLLSWNRSPIELLHSRGLSRLGLGGIHLTYLVSTALLGRHVCSTRGRCYL</sequence>
<protein>
    <submittedName>
        <fullName evidence="1">Uncharacterized protein</fullName>
    </submittedName>
</protein>
<keyword evidence="2" id="KW-1185">Reference proteome</keyword>
<dbReference type="EMBL" id="PKPP01016966">
    <property type="protein sequence ID" value="PWA37306.1"/>
    <property type="molecule type" value="Genomic_DNA"/>
</dbReference>
<organism evidence="1 2">
    <name type="scientific">Artemisia annua</name>
    <name type="common">Sweet wormwood</name>
    <dbReference type="NCBI Taxonomy" id="35608"/>
    <lineage>
        <taxon>Eukaryota</taxon>
        <taxon>Viridiplantae</taxon>
        <taxon>Streptophyta</taxon>
        <taxon>Embryophyta</taxon>
        <taxon>Tracheophyta</taxon>
        <taxon>Spermatophyta</taxon>
        <taxon>Magnoliopsida</taxon>
        <taxon>eudicotyledons</taxon>
        <taxon>Gunneridae</taxon>
        <taxon>Pentapetalae</taxon>
        <taxon>asterids</taxon>
        <taxon>campanulids</taxon>
        <taxon>Asterales</taxon>
        <taxon>Asteraceae</taxon>
        <taxon>Asteroideae</taxon>
        <taxon>Anthemideae</taxon>
        <taxon>Artemisiinae</taxon>
        <taxon>Artemisia</taxon>
    </lineage>
</organism>
<gene>
    <name evidence="1" type="ORF">CTI12_AA574820</name>
</gene>
<evidence type="ECO:0000313" key="1">
    <source>
        <dbReference type="EMBL" id="PWA37306.1"/>
    </source>
</evidence>
<evidence type="ECO:0000313" key="2">
    <source>
        <dbReference type="Proteomes" id="UP000245207"/>
    </source>
</evidence>
<dbReference type="Proteomes" id="UP000245207">
    <property type="component" value="Unassembled WGS sequence"/>
</dbReference>
<dbReference type="AlphaFoldDB" id="A0A2U1KKJ7"/>
<comment type="caution">
    <text evidence="1">The sequence shown here is derived from an EMBL/GenBank/DDBJ whole genome shotgun (WGS) entry which is preliminary data.</text>
</comment>
<name>A0A2U1KKJ7_ARTAN</name>
<accession>A0A2U1KKJ7</accession>